<accession>A0A6A5TA94</accession>
<keyword evidence="2" id="KW-1185">Reference proteome</keyword>
<reference evidence="1" key="1">
    <citation type="journal article" date="2020" name="Stud. Mycol.">
        <title>101 Dothideomycetes genomes: a test case for predicting lifestyles and emergence of pathogens.</title>
        <authorList>
            <person name="Haridas S."/>
            <person name="Albert R."/>
            <person name="Binder M."/>
            <person name="Bloem J."/>
            <person name="Labutti K."/>
            <person name="Salamov A."/>
            <person name="Andreopoulos B."/>
            <person name="Baker S."/>
            <person name="Barry K."/>
            <person name="Bills G."/>
            <person name="Bluhm B."/>
            <person name="Cannon C."/>
            <person name="Castanera R."/>
            <person name="Culley D."/>
            <person name="Daum C."/>
            <person name="Ezra D."/>
            <person name="Gonzalez J."/>
            <person name="Henrissat B."/>
            <person name="Kuo A."/>
            <person name="Liang C."/>
            <person name="Lipzen A."/>
            <person name="Lutzoni F."/>
            <person name="Magnuson J."/>
            <person name="Mondo S."/>
            <person name="Nolan M."/>
            <person name="Ohm R."/>
            <person name="Pangilinan J."/>
            <person name="Park H.-J."/>
            <person name="Ramirez L."/>
            <person name="Alfaro M."/>
            <person name="Sun H."/>
            <person name="Tritt A."/>
            <person name="Yoshinaga Y."/>
            <person name="Zwiers L.-H."/>
            <person name="Turgeon B."/>
            <person name="Goodwin S."/>
            <person name="Spatafora J."/>
            <person name="Crous P."/>
            <person name="Grigoriev I."/>
        </authorList>
    </citation>
    <scope>NUCLEOTIDE SEQUENCE</scope>
    <source>
        <strain evidence="1">CBS 161.51</strain>
    </source>
</reference>
<dbReference type="OrthoDB" id="9972196at2759"/>
<dbReference type="Proteomes" id="UP000800038">
    <property type="component" value="Unassembled WGS sequence"/>
</dbReference>
<protein>
    <recommendedName>
        <fullName evidence="3">CMP/dCMP-type deaminase domain-containing protein</fullName>
    </recommendedName>
</protein>
<evidence type="ECO:0000313" key="2">
    <source>
        <dbReference type="Proteomes" id="UP000800038"/>
    </source>
</evidence>
<name>A0A6A5TA94_9PLEO</name>
<sequence>MKTDNYLNLCFEQAAKSILRYRHRAIIVRGGKIIGQGYNDYCQPTRAYNYRSGFNGGALKTGRLPLRSLNGPAISELKKKHRFRRELGEGRGGVEQDVHYF</sequence>
<evidence type="ECO:0000313" key="1">
    <source>
        <dbReference type="EMBL" id="KAF1947676.1"/>
    </source>
</evidence>
<evidence type="ECO:0008006" key="3">
    <source>
        <dbReference type="Google" id="ProtNLM"/>
    </source>
</evidence>
<dbReference type="EMBL" id="ML975997">
    <property type="protein sequence ID" value="KAF1947676.1"/>
    <property type="molecule type" value="Genomic_DNA"/>
</dbReference>
<organism evidence="1 2">
    <name type="scientific">Clathrospora elynae</name>
    <dbReference type="NCBI Taxonomy" id="706981"/>
    <lineage>
        <taxon>Eukaryota</taxon>
        <taxon>Fungi</taxon>
        <taxon>Dikarya</taxon>
        <taxon>Ascomycota</taxon>
        <taxon>Pezizomycotina</taxon>
        <taxon>Dothideomycetes</taxon>
        <taxon>Pleosporomycetidae</taxon>
        <taxon>Pleosporales</taxon>
        <taxon>Diademaceae</taxon>
        <taxon>Clathrospora</taxon>
    </lineage>
</organism>
<proteinExistence type="predicted"/>
<dbReference type="AlphaFoldDB" id="A0A6A5TA94"/>
<gene>
    <name evidence="1" type="ORF">EJ02DRAFT_449150</name>
</gene>